<dbReference type="GO" id="GO:0003677">
    <property type="term" value="F:DNA binding"/>
    <property type="evidence" value="ECO:0007669"/>
    <property type="project" value="UniProtKB-KW"/>
</dbReference>
<dbReference type="GO" id="GO:0005634">
    <property type="term" value="C:nucleus"/>
    <property type="evidence" value="ECO:0007669"/>
    <property type="project" value="UniProtKB-SubCell"/>
</dbReference>
<dbReference type="Pfam" id="PF03184">
    <property type="entry name" value="DDE_1"/>
    <property type="match status" value="1"/>
</dbReference>
<gene>
    <name evidence="6" type="ORF">TKK_009601</name>
</gene>
<evidence type="ECO:0000259" key="5">
    <source>
        <dbReference type="PROSITE" id="PS51253"/>
    </source>
</evidence>
<dbReference type="Proteomes" id="UP001627154">
    <property type="component" value="Unassembled WGS sequence"/>
</dbReference>
<dbReference type="PANTHER" id="PTHR19303:SF73">
    <property type="entry name" value="PROTEIN PDC2"/>
    <property type="match status" value="1"/>
</dbReference>
<sequence length="516" mass="59193">MEIAILKKRKTLSINDKFLIIQDLQNQKSHTQVCNAYQLSSSTVSTIWKNRESIIKSFEECSGSIKKRRTCKNPDIDKALYKWFLQKRNQNMPINGPILQAQADKFAAIIGDTDFSCNHSWISRFIKRHDISFGKICGEANSADFSTTDTWKTEVGDKIKDQYAEDDIFNVHEAGVFYNLMPDKTLRTKGETCAGGKLSKLRVTVLIGANMTGKEKRKLFVIGKSKNPLCFRGVKQLPVKYNANTKSCMTAELFASVLAEWDTELRKKNNRKILLVVDNCAAHNKMPSFSNISLIYFPPNVTSVLQPMNQGVIQCFKGIYRRKLVLEYIDNLDRGNTNSNVSLLQAVRFMAEAWNEVTEKTIRNCFIKSGLCRGNLVEKDDDNEMRLFDWLSCNQIHHSIPKEFIDNYDEDDMELLVEASYSDAEILNDVLAQENINDEAEIENEENTEEIKFASSSEALSALKVLSRFYETNELNDDNFFTHWSKMKTIVTNFHMKQKAPKQIQPTILCYMKEKI</sequence>
<dbReference type="SMART" id="SM00674">
    <property type="entry name" value="CENPB"/>
    <property type="match status" value="1"/>
</dbReference>
<evidence type="ECO:0000256" key="4">
    <source>
        <dbReference type="SAM" id="Coils"/>
    </source>
</evidence>
<dbReference type="PANTHER" id="PTHR19303">
    <property type="entry name" value="TRANSPOSON"/>
    <property type="match status" value="1"/>
</dbReference>
<comment type="subcellular location">
    <subcellularLocation>
        <location evidence="1">Nucleus</location>
    </subcellularLocation>
</comment>
<dbReference type="EMBL" id="JBJJXI010000071">
    <property type="protein sequence ID" value="KAL3396430.1"/>
    <property type="molecule type" value="Genomic_DNA"/>
</dbReference>
<dbReference type="Gene3D" id="1.10.10.60">
    <property type="entry name" value="Homeodomain-like"/>
    <property type="match status" value="2"/>
</dbReference>
<dbReference type="PROSITE" id="PS51253">
    <property type="entry name" value="HTH_CENPB"/>
    <property type="match status" value="1"/>
</dbReference>
<evidence type="ECO:0000313" key="7">
    <source>
        <dbReference type="Proteomes" id="UP001627154"/>
    </source>
</evidence>
<comment type="caution">
    <text evidence="6">The sequence shown here is derived from an EMBL/GenBank/DDBJ whole genome shotgun (WGS) entry which is preliminary data.</text>
</comment>
<evidence type="ECO:0000256" key="1">
    <source>
        <dbReference type="ARBA" id="ARBA00004123"/>
    </source>
</evidence>
<protein>
    <recommendedName>
        <fullName evidence="5">HTH CENPB-type domain-containing protein</fullName>
    </recommendedName>
</protein>
<keyword evidence="2" id="KW-0238">DNA-binding</keyword>
<dbReference type="InterPro" id="IPR050863">
    <property type="entry name" value="CenT-Element_Derived"/>
</dbReference>
<dbReference type="AlphaFoldDB" id="A0ABD2WU31"/>
<feature type="coiled-coil region" evidence="4">
    <location>
        <begin position="428"/>
        <end position="457"/>
    </location>
</feature>
<reference evidence="6 7" key="1">
    <citation type="journal article" date="2024" name="bioRxiv">
        <title>A reference genome for Trichogramma kaykai: A tiny desert-dwelling parasitoid wasp with competing sex-ratio distorters.</title>
        <authorList>
            <person name="Culotta J."/>
            <person name="Lindsey A.R."/>
        </authorList>
    </citation>
    <scope>NUCLEOTIDE SEQUENCE [LARGE SCALE GENOMIC DNA]</scope>
    <source>
        <strain evidence="6 7">KSX58</strain>
    </source>
</reference>
<dbReference type="Pfam" id="PF04218">
    <property type="entry name" value="CENP-B_N"/>
    <property type="match status" value="1"/>
</dbReference>
<dbReference type="InterPro" id="IPR007889">
    <property type="entry name" value="HTH_Psq"/>
</dbReference>
<dbReference type="InterPro" id="IPR004875">
    <property type="entry name" value="DDE_SF_endonuclease_dom"/>
</dbReference>
<accession>A0ABD2WU31</accession>
<keyword evidence="7" id="KW-1185">Reference proteome</keyword>
<dbReference type="SUPFAM" id="SSF46689">
    <property type="entry name" value="Homeodomain-like"/>
    <property type="match status" value="2"/>
</dbReference>
<proteinExistence type="predicted"/>
<evidence type="ECO:0000313" key="6">
    <source>
        <dbReference type="EMBL" id="KAL3396430.1"/>
    </source>
</evidence>
<feature type="domain" description="HTH CENPB-type" evidence="5">
    <location>
        <begin position="64"/>
        <end position="135"/>
    </location>
</feature>
<keyword evidence="4" id="KW-0175">Coiled coil</keyword>
<evidence type="ECO:0000256" key="2">
    <source>
        <dbReference type="ARBA" id="ARBA00023125"/>
    </source>
</evidence>
<dbReference type="InterPro" id="IPR009057">
    <property type="entry name" value="Homeodomain-like_sf"/>
</dbReference>
<evidence type="ECO:0000256" key="3">
    <source>
        <dbReference type="ARBA" id="ARBA00023242"/>
    </source>
</evidence>
<name>A0ABD2WU31_9HYME</name>
<dbReference type="InterPro" id="IPR006600">
    <property type="entry name" value="HTH_CenpB_DNA-bd_dom"/>
</dbReference>
<dbReference type="Pfam" id="PF03221">
    <property type="entry name" value="HTH_Tnp_Tc5"/>
    <property type="match status" value="1"/>
</dbReference>
<organism evidence="6 7">
    <name type="scientific">Trichogramma kaykai</name>
    <dbReference type="NCBI Taxonomy" id="54128"/>
    <lineage>
        <taxon>Eukaryota</taxon>
        <taxon>Metazoa</taxon>
        <taxon>Ecdysozoa</taxon>
        <taxon>Arthropoda</taxon>
        <taxon>Hexapoda</taxon>
        <taxon>Insecta</taxon>
        <taxon>Pterygota</taxon>
        <taxon>Neoptera</taxon>
        <taxon>Endopterygota</taxon>
        <taxon>Hymenoptera</taxon>
        <taxon>Apocrita</taxon>
        <taxon>Proctotrupomorpha</taxon>
        <taxon>Chalcidoidea</taxon>
        <taxon>Trichogrammatidae</taxon>
        <taxon>Trichogramma</taxon>
    </lineage>
</organism>
<keyword evidence="3" id="KW-0539">Nucleus</keyword>